<dbReference type="AlphaFoldDB" id="A0A1H0X2Q0"/>
<organism evidence="1 2">
    <name type="scientific">Litchfieldia salsa</name>
    <dbReference type="NCBI Taxonomy" id="930152"/>
    <lineage>
        <taxon>Bacteria</taxon>
        <taxon>Bacillati</taxon>
        <taxon>Bacillota</taxon>
        <taxon>Bacilli</taxon>
        <taxon>Bacillales</taxon>
        <taxon>Bacillaceae</taxon>
        <taxon>Litchfieldia</taxon>
    </lineage>
</organism>
<proteinExistence type="predicted"/>
<evidence type="ECO:0000313" key="2">
    <source>
        <dbReference type="Proteomes" id="UP000199159"/>
    </source>
</evidence>
<keyword evidence="2" id="KW-1185">Reference proteome</keyword>
<dbReference type="InterPro" id="IPR019644">
    <property type="entry name" value="DUF2508"/>
</dbReference>
<dbReference type="EMBL" id="FNJU01000025">
    <property type="protein sequence ID" value="SDP97119.1"/>
    <property type="molecule type" value="Genomic_DNA"/>
</dbReference>
<protein>
    <recommendedName>
        <fullName evidence="3">DUF2508 family protein</fullName>
    </recommendedName>
</protein>
<dbReference type="STRING" id="930152.SAMN05216565_12518"/>
<dbReference type="RefSeq" id="WP_090859907.1">
    <property type="nucleotide sequence ID" value="NZ_FNJU01000025.1"/>
</dbReference>
<accession>A0A1H0X2Q0</accession>
<name>A0A1H0X2Q0_9BACI</name>
<gene>
    <name evidence="1" type="ORF">SAMN05216565_12518</name>
</gene>
<dbReference type="Proteomes" id="UP000199159">
    <property type="component" value="Unassembled WGS sequence"/>
</dbReference>
<sequence length="73" mass="8929">MFFRKKGKLRKEFDEILLHQVESLKDEWMRQKRLIEKSIDPAEDVLNDLRIAESKYFFLLREAKQRKLFLGKS</sequence>
<evidence type="ECO:0000313" key="1">
    <source>
        <dbReference type="EMBL" id="SDP97119.1"/>
    </source>
</evidence>
<dbReference type="OrthoDB" id="2166610at2"/>
<dbReference type="Pfam" id="PF10704">
    <property type="entry name" value="DUF2508"/>
    <property type="match status" value="1"/>
</dbReference>
<evidence type="ECO:0008006" key="3">
    <source>
        <dbReference type="Google" id="ProtNLM"/>
    </source>
</evidence>
<reference evidence="2" key="1">
    <citation type="submission" date="2016-10" db="EMBL/GenBank/DDBJ databases">
        <authorList>
            <person name="Varghese N."/>
            <person name="Submissions S."/>
        </authorList>
    </citation>
    <scope>NUCLEOTIDE SEQUENCE [LARGE SCALE GENOMIC DNA]</scope>
    <source>
        <strain evidence="2">IBRC-M10078</strain>
    </source>
</reference>